<evidence type="ECO:0000259" key="4">
    <source>
        <dbReference type="Pfam" id="PF04650"/>
    </source>
</evidence>
<feature type="chain" id="PRO_5045891019" evidence="3">
    <location>
        <begin position="33"/>
        <end position="700"/>
    </location>
</feature>
<proteinExistence type="predicted"/>
<evidence type="ECO:0000256" key="3">
    <source>
        <dbReference type="SAM" id="SignalP"/>
    </source>
</evidence>
<feature type="compositionally biased region" description="Acidic residues" evidence="2">
    <location>
        <begin position="328"/>
        <end position="352"/>
    </location>
</feature>
<gene>
    <name evidence="5" type="ORF">ACFSX4_10580</name>
</gene>
<feature type="compositionally biased region" description="Acidic residues" evidence="2">
    <location>
        <begin position="400"/>
        <end position="417"/>
    </location>
</feature>
<dbReference type="Pfam" id="PF04650">
    <property type="entry name" value="YSIRK_signal"/>
    <property type="match status" value="1"/>
</dbReference>
<dbReference type="EMBL" id="JBHUOQ010000004">
    <property type="protein sequence ID" value="MFD2830907.1"/>
    <property type="molecule type" value="Genomic_DNA"/>
</dbReference>
<keyword evidence="6" id="KW-1185">Reference proteome</keyword>
<sequence>MGTIQLFSIRKLKAGAASVALGLFMLSHQVSADEKENGGPAVPEETIHAAEDIVLQDEVIFQGENYNLSDNIVDAGGPAVVDVIDMTDENAVNTDVPGQYTGTVTLVFENNETIQRTVNIIVKESANTDSSNNSADKANSEKPDETAGSGAGNKMSEGKEQPEQEQTEVPKENDTESEEMQNPAGGGEDVTEDNPESSEKDKETDGNQNNDESDETSETEDQEKGGDSESTEEDKETEENQDNNESDEASEAEDQEKDGDSESAEEDKETEENQDNDESDEMSETEDQEKDDDSESTEEDTETGENQNNDKSDEASEDENQEKGGDSESAEEDKETEENQDNNESDEASEDESQGKGSDSESTEEDTDTGIVAEPENSYEETPSEGNDEVPEDSAYPEYEVSDDNGSDTPADTEEIEESPKITAMKSNETADDLDDYMTEDEIAEILGDINLDLEHSNDDESKRKLTRSLLKYLSDLQQGSEYHAVAPPGSRVMTKGEFQKDRDSLYPLNPDKFYNKGDFTADARVEWVAVADYTRDSITPTGNHLYLLDGRNPLSRGHFEVQHYETVNEQNDSISPVFRVSVGTVDSLEDVNIILGPGAGPDGVNWNFDNHAEATMHRGNEFKMSSDIAVGKRFGKAVDISENNIEMNVLEGDQLQVKIKKMNAGEHFMFSVTGTPLNSDGVLKREHFVADARLSADFA</sequence>
<feature type="compositionally biased region" description="Low complexity" evidence="2">
    <location>
        <begin position="125"/>
        <end position="137"/>
    </location>
</feature>
<feature type="signal peptide" evidence="3">
    <location>
        <begin position="1"/>
        <end position="32"/>
    </location>
</feature>
<evidence type="ECO:0000256" key="1">
    <source>
        <dbReference type="ARBA" id="ARBA00022729"/>
    </source>
</evidence>
<comment type="caution">
    <text evidence="5">The sequence shown here is derived from an EMBL/GenBank/DDBJ whole genome shotgun (WGS) entry which is preliminary data.</text>
</comment>
<evidence type="ECO:0000256" key="2">
    <source>
        <dbReference type="SAM" id="MobiDB-lite"/>
    </source>
</evidence>
<keyword evidence="1 3" id="KW-0732">Signal</keyword>
<name>A0ABW5WWN2_9STAP</name>
<feature type="domain" description="YSIRK Gram-positive signal peptide" evidence="4">
    <location>
        <begin position="7"/>
        <end position="22"/>
    </location>
</feature>
<dbReference type="NCBIfam" id="TIGR01168">
    <property type="entry name" value="YSIRK_signal"/>
    <property type="match status" value="1"/>
</dbReference>
<evidence type="ECO:0000313" key="6">
    <source>
        <dbReference type="Proteomes" id="UP001597519"/>
    </source>
</evidence>
<feature type="region of interest" description="Disordered" evidence="2">
    <location>
        <begin position="125"/>
        <end position="430"/>
    </location>
</feature>
<feature type="compositionally biased region" description="Acidic residues" evidence="2">
    <location>
        <begin position="229"/>
        <end position="303"/>
    </location>
</feature>
<feature type="compositionally biased region" description="Acidic residues" evidence="2">
    <location>
        <begin position="211"/>
        <end position="221"/>
    </location>
</feature>
<evidence type="ECO:0000313" key="5">
    <source>
        <dbReference type="EMBL" id="MFD2830907.1"/>
    </source>
</evidence>
<feature type="compositionally biased region" description="Acidic residues" evidence="2">
    <location>
        <begin position="377"/>
        <end position="392"/>
    </location>
</feature>
<accession>A0ABW5WWN2</accession>
<feature type="compositionally biased region" description="Basic and acidic residues" evidence="2">
    <location>
        <begin position="156"/>
        <end position="174"/>
    </location>
</feature>
<dbReference type="RefSeq" id="WP_377774385.1">
    <property type="nucleotide sequence ID" value="NZ_JBHUOQ010000004.1"/>
</dbReference>
<dbReference type="Proteomes" id="UP001597519">
    <property type="component" value="Unassembled WGS sequence"/>
</dbReference>
<protein>
    <submittedName>
        <fullName evidence="5">YSIRK-type signal peptide-containing protein</fullName>
    </submittedName>
</protein>
<dbReference type="InterPro" id="IPR005877">
    <property type="entry name" value="YSIRK_signal_dom"/>
</dbReference>
<organism evidence="5 6">
    <name type="scientific">Corticicoccus populi</name>
    <dbReference type="NCBI Taxonomy" id="1812821"/>
    <lineage>
        <taxon>Bacteria</taxon>
        <taxon>Bacillati</taxon>
        <taxon>Bacillota</taxon>
        <taxon>Bacilli</taxon>
        <taxon>Bacillales</taxon>
        <taxon>Staphylococcaceae</taxon>
        <taxon>Corticicoccus</taxon>
    </lineage>
</organism>
<reference evidence="6" key="1">
    <citation type="journal article" date="2019" name="Int. J. Syst. Evol. Microbiol.">
        <title>The Global Catalogue of Microorganisms (GCM) 10K type strain sequencing project: providing services to taxonomists for standard genome sequencing and annotation.</title>
        <authorList>
            <consortium name="The Broad Institute Genomics Platform"/>
            <consortium name="The Broad Institute Genome Sequencing Center for Infectious Disease"/>
            <person name="Wu L."/>
            <person name="Ma J."/>
        </authorList>
    </citation>
    <scope>NUCLEOTIDE SEQUENCE [LARGE SCALE GENOMIC DNA]</scope>
    <source>
        <strain evidence="6">KCTC 33575</strain>
    </source>
</reference>